<dbReference type="Gene3D" id="1.10.533.10">
    <property type="entry name" value="Death Domain, Fas"/>
    <property type="match status" value="2"/>
</dbReference>
<dbReference type="PROSITE" id="PS50017">
    <property type="entry name" value="DEATH_DOMAIN"/>
    <property type="match status" value="1"/>
</dbReference>
<name>A0A3M6U7I0_POCDA</name>
<accession>A0A3M6U7I0</accession>
<dbReference type="InterPro" id="IPR011029">
    <property type="entry name" value="DEATH-like_dom_sf"/>
</dbReference>
<proteinExistence type="predicted"/>
<sequence>MSDVNHKHIMRKFYDQLLEEVDPDRVGTHLAQSKTITEAELRALSIQKGRTQTLLRMIADKGPEAYEEFVKALEKCKCFVVYYLLKEGKSVFDRNTFQNQTTVLSKVRQKAIGDCKLEETKEELRKTEKELLLVKKKAAREKETLKKDISSTIDYRQTVVTAEHILLIIDDIAQNWRDLCVRLKLPTSVIGIIDADGKNVRNKGWEECLKWTYRQASGATLGVLTDALENVGKRSSARTLLGTVEPRMTATSVIRSPRYYGRYILALQNGHTFPGHLLIRPTATF</sequence>
<dbReference type="CDD" id="cd01671">
    <property type="entry name" value="CARD"/>
    <property type="match status" value="1"/>
</dbReference>
<feature type="coiled-coil region" evidence="1">
    <location>
        <begin position="110"/>
        <end position="144"/>
    </location>
</feature>
<comment type="caution">
    <text evidence="3">The sequence shown here is derived from an EMBL/GenBank/DDBJ whole genome shotgun (WGS) entry which is preliminary data.</text>
</comment>
<evidence type="ECO:0000256" key="1">
    <source>
        <dbReference type="SAM" id="Coils"/>
    </source>
</evidence>
<evidence type="ECO:0000313" key="3">
    <source>
        <dbReference type="EMBL" id="RMX49418.1"/>
    </source>
</evidence>
<dbReference type="GO" id="GO:0007165">
    <property type="term" value="P:signal transduction"/>
    <property type="evidence" value="ECO:0007669"/>
    <property type="project" value="InterPro"/>
</dbReference>
<protein>
    <recommendedName>
        <fullName evidence="2">Death domain-containing protein</fullName>
    </recommendedName>
</protein>
<evidence type="ECO:0000259" key="2">
    <source>
        <dbReference type="PROSITE" id="PS50017"/>
    </source>
</evidence>
<dbReference type="AlphaFoldDB" id="A0A3M6U7I0"/>
<dbReference type="SUPFAM" id="SSF47986">
    <property type="entry name" value="DEATH domain"/>
    <property type="match status" value="2"/>
</dbReference>
<dbReference type="InterPro" id="IPR000488">
    <property type="entry name" value="Death_dom"/>
</dbReference>
<keyword evidence="1" id="KW-0175">Coiled coil</keyword>
<reference evidence="3 4" key="1">
    <citation type="journal article" date="2018" name="Sci. Rep.">
        <title>Comparative analysis of the Pocillopora damicornis genome highlights role of immune system in coral evolution.</title>
        <authorList>
            <person name="Cunning R."/>
            <person name="Bay R.A."/>
            <person name="Gillette P."/>
            <person name="Baker A.C."/>
            <person name="Traylor-Knowles N."/>
        </authorList>
    </citation>
    <scope>NUCLEOTIDE SEQUENCE [LARGE SCALE GENOMIC DNA]</scope>
    <source>
        <strain evidence="3">RSMAS</strain>
        <tissue evidence="3">Whole animal</tissue>
    </source>
</reference>
<organism evidence="3 4">
    <name type="scientific">Pocillopora damicornis</name>
    <name type="common">Cauliflower coral</name>
    <name type="synonym">Millepora damicornis</name>
    <dbReference type="NCBI Taxonomy" id="46731"/>
    <lineage>
        <taxon>Eukaryota</taxon>
        <taxon>Metazoa</taxon>
        <taxon>Cnidaria</taxon>
        <taxon>Anthozoa</taxon>
        <taxon>Hexacorallia</taxon>
        <taxon>Scleractinia</taxon>
        <taxon>Astrocoeniina</taxon>
        <taxon>Pocilloporidae</taxon>
        <taxon>Pocillopora</taxon>
    </lineage>
</organism>
<evidence type="ECO:0000313" key="4">
    <source>
        <dbReference type="Proteomes" id="UP000275408"/>
    </source>
</evidence>
<keyword evidence="4" id="KW-1185">Reference proteome</keyword>
<gene>
    <name evidence="3" type="ORF">pdam_00015300</name>
</gene>
<dbReference type="EMBL" id="RCHS01002142">
    <property type="protein sequence ID" value="RMX49418.1"/>
    <property type="molecule type" value="Genomic_DNA"/>
</dbReference>
<feature type="domain" description="Death" evidence="2">
    <location>
        <begin position="161"/>
        <end position="244"/>
    </location>
</feature>
<dbReference type="Proteomes" id="UP000275408">
    <property type="component" value="Unassembled WGS sequence"/>
</dbReference>
<dbReference type="CDD" id="cd01670">
    <property type="entry name" value="Death"/>
    <property type="match status" value="1"/>
</dbReference>
<dbReference type="OrthoDB" id="5982357at2759"/>